<evidence type="ECO:0000256" key="1">
    <source>
        <dbReference type="SAM" id="SignalP"/>
    </source>
</evidence>
<dbReference type="EMBL" id="JAGGJX010000001">
    <property type="protein sequence ID" value="MBP1854500.1"/>
    <property type="molecule type" value="Genomic_DNA"/>
</dbReference>
<keyword evidence="1" id="KW-0732">Signal</keyword>
<gene>
    <name evidence="3" type="ORF">J2Z43_000890</name>
</gene>
<proteinExistence type="predicted"/>
<evidence type="ECO:0000313" key="4">
    <source>
        <dbReference type="Proteomes" id="UP000767291"/>
    </source>
</evidence>
<evidence type="ECO:0000259" key="2">
    <source>
        <dbReference type="SMART" id="SM00047"/>
    </source>
</evidence>
<dbReference type="Proteomes" id="UP000767291">
    <property type="component" value="Unassembled WGS sequence"/>
</dbReference>
<name>A0ABS4E976_9FIRM</name>
<dbReference type="Pfam" id="PF01832">
    <property type="entry name" value="Glucosaminidase"/>
    <property type="match status" value="1"/>
</dbReference>
<accession>A0ABS4E976</accession>
<dbReference type="Gene3D" id="1.10.530.10">
    <property type="match status" value="1"/>
</dbReference>
<keyword evidence="4" id="KW-1185">Reference proteome</keyword>
<reference evidence="3 4" key="1">
    <citation type="submission" date="2021-03" db="EMBL/GenBank/DDBJ databases">
        <title>Genomic Encyclopedia of Type Strains, Phase IV (KMG-IV): sequencing the most valuable type-strain genomes for metagenomic binning, comparative biology and taxonomic classification.</title>
        <authorList>
            <person name="Goeker M."/>
        </authorList>
    </citation>
    <scope>NUCLEOTIDE SEQUENCE [LARGE SCALE GENOMIC DNA]</scope>
    <source>
        <strain evidence="3 4">DSM 1289</strain>
    </source>
</reference>
<dbReference type="SMART" id="SM00047">
    <property type="entry name" value="LYZ2"/>
    <property type="match status" value="1"/>
</dbReference>
<dbReference type="RefSeq" id="WP_327786919.1">
    <property type="nucleotide sequence ID" value="NZ_BAAACS010000012.1"/>
</dbReference>
<feature type="signal peptide" evidence="1">
    <location>
        <begin position="1"/>
        <end position="22"/>
    </location>
</feature>
<feature type="domain" description="Mannosyl-glycoprotein endo-beta-N-acetylglucosamidase-like" evidence="2">
    <location>
        <begin position="177"/>
        <end position="332"/>
    </location>
</feature>
<sequence>MNKKTFITTLIVLQMAALSVNATGNQTVLDNNANKTAQSTTKSKWDSVYSNMVEAGKIGDRILNPGDENTGEDDGKVIDMDGAVVNHSPLDYSLSNHVDKQLSQGTNLVNKNASKSSEMMTTYLMKQLSRSYVNAERTDLEYYLNPYNFTDTEKGMMQFLKTNTYREVSVDRLNTYLNSKTTDIFHNKGQAFKDAAKKYNIDPVYFVAHSMWETGYGKSTLAQGQLLTTFKGEKLEKPVMVYNFFGIGAVDGTANLSGAEAAYSNGWTTIDATIDGSAKWISDSYSNSAKYNQNSVYKMRWNYDITWHQYATDVNWANGISGVMYGLINIYDPNAVLEFEIPQYCK</sequence>
<organism evidence="3 4">
    <name type="scientific">Metaclostridioides mangenotii</name>
    <dbReference type="NCBI Taxonomy" id="1540"/>
    <lineage>
        <taxon>Bacteria</taxon>
        <taxon>Bacillati</taxon>
        <taxon>Bacillota</taxon>
        <taxon>Clostridia</taxon>
        <taxon>Peptostreptococcales</taxon>
        <taxon>Peptostreptococcaceae</taxon>
        <taxon>Metaclostridioides</taxon>
    </lineage>
</organism>
<comment type="caution">
    <text evidence="3">The sequence shown here is derived from an EMBL/GenBank/DDBJ whole genome shotgun (WGS) entry which is preliminary data.</text>
</comment>
<protein>
    <submittedName>
        <fullName evidence="3">Beta-N-acetylglucosaminidase</fullName>
    </submittedName>
</protein>
<feature type="chain" id="PRO_5046115220" evidence="1">
    <location>
        <begin position="23"/>
        <end position="346"/>
    </location>
</feature>
<dbReference type="InterPro" id="IPR002901">
    <property type="entry name" value="MGlyc_endo_b_GlcNAc-like_dom"/>
</dbReference>
<evidence type="ECO:0000313" key="3">
    <source>
        <dbReference type="EMBL" id="MBP1854500.1"/>
    </source>
</evidence>